<accession>A0ABR1XUX9</accession>
<evidence type="ECO:0000259" key="2">
    <source>
        <dbReference type="Pfam" id="PF00561"/>
    </source>
</evidence>
<dbReference type="InterPro" id="IPR050228">
    <property type="entry name" value="Carboxylesterase_BioH"/>
</dbReference>
<evidence type="ECO:0000313" key="3">
    <source>
        <dbReference type="EMBL" id="KAK8167102.1"/>
    </source>
</evidence>
<dbReference type="GO" id="GO:0016787">
    <property type="term" value="F:hydrolase activity"/>
    <property type="evidence" value="ECO:0007669"/>
    <property type="project" value="UniProtKB-KW"/>
</dbReference>
<name>A0ABR1XUX9_9PEZI</name>
<gene>
    <name evidence="3" type="ORF">IWX90DRAFT_504253</name>
</gene>
<evidence type="ECO:0000313" key="4">
    <source>
        <dbReference type="Proteomes" id="UP001456524"/>
    </source>
</evidence>
<comment type="caution">
    <text evidence="3">The sequence shown here is derived from an EMBL/GenBank/DDBJ whole genome shotgun (WGS) entry which is preliminary data.</text>
</comment>
<dbReference type="PANTHER" id="PTHR43194">
    <property type="entry name" value="HYDROLASE ALPHA/BETA FOLD FAMILY"/>
    <property type="match status" value="1"/>
</dbReference>
<reference evidence="3 4" key="1">
    <citation type="journal article" date="2022" name="G3 (Bethesda)">
        <title>Enemy or ally: a genomic approach to elucidate the lifestyle of Phyllosticta citrichinaensis.</title>
        <authorList>
            <person name="Buijs V.A."/>
            <person name="Groenewald J.Z."/>
            <person name="Haridas S."/>
            <person name="LaButti K.M."/>
            <person name="Lipzen A."/>
            <person name="Martin F.M."/>
            <person name="Barry K."/>
            <person name="Grigoriev I.V."/>
            <person name="Crous P.W."/>
            <person name="Seidl M.F."/>
        </authorList>
    </citation>
    <scope>NUCLEOTIDE SEQUENCE [LARGE SCALE GENOMIC DNA]</scope>
    <source>
        <strain evidence="3 4">CBS 129764</strain>
    </source>
</reference>
<organism evidence="3 4">
    <name type="scientific">Phyllosticta citrichinensis</name>
    <dbReference type="NCBI Taxonomy" id="1130410"/>
    <lineage>
        <taxon>Eukaryota</taxon>
        <taxon>Fungi</taxon>
        <taxon>Dikarya</taxon>
        <taxon>Ascomycota</taxon>
        <taxon>Pezizomycotina</taxon>
        <taxon>Dothideomycetes</taxon>
        <taxon>Dothideomycetes incertae sedis</taxon>
        <taxon>Botryosphaeriales</taxon>
        <taxon>Phyllostictaceae</taxon>
        <taxon>Phyllosticta</taxon>
    </lineage>
</organism>
<keyword evidence="3" id="KW-0378">Hydrolase</keyword>
<dbReference type="Gene3D" id="3.40.50.1820">
    <property type="entry name" value="alpha/beta hydrolase"/>
    <property type="match status" value="1"/>
</dbReference>
<proteinExistence type="predicted"/>
<dbReference type="SUPFAM" id="SSF53474">
    <property type="entry name" value="alpha/beta-Hydrolases"/>
    <property type="match status" value="1"/>
</dbReference>
<dbReference type="Pfam" id="PF00561">
    <property type="entry name" value="Abhydrolase_1"/>
    <property type="match status" value="1"/>
</dbReference>
<dbReference type="InterPro" id="IPR000073">
    <property type="entry name" value="AB_hydrolase_1"/>
</dbReference>
<feature type="signal peptide" evidence="1">
    <location>
        <begin position="1"/>
        <end position="18"/>
    </location>
</feature>
<protein>
    <submittedName>
        <fullName evidence="3">Alpha/Beta hydrolase protein</fullName>
    </submittedName>
</protein>
<dbReference type="Proteomes" id="UP001456524">
    <property type="component" value="Unassembled WGS sequence"/>
</dbReference>
<feature type="chain" id="PRO_5046028181" evidence="1">
    <location>
        <begin position="19"/>
        <end position="256"/>
    </location>
</feature>
<dbReference type="EMBL" id="JBBWUH010000005">
    <property type="protein sequence ID" value="KAK8167102.1"/>
    <property type="molecule type" value="Genomic_DNA"/>
</dbReference>
<dbReference type="InterPro" id="IPR029058">
    <property type="entry name" value="AB_hydrolase_fold"/>
</dbReference>
<keyword evidence="4" id="KW-1185">Reference proteome</keyword>
<feature type="domain" description="AB hydrolase-1" evidence="2">
    <location>
        <begin position="66"/>
        <end position="230"/>
    </location>
</feature>
<sequence length="256" mass="27820">MRGVTALFLGLGVGTASSSRLGTPHYREFFYTSGEYVSEASDFISRGQVYVEHLIPAFNQTSEPEPIIFIHGGDGNPGWASYFLGRGYEVYLIDQAFRACSPWTPLNSSDTLKAYGARYLPVATLLPQIQISGRKLNFTHDGQVNGTKGDAIFDTDYKSTAPNAYLSDPATQQLAVQAGLAELLDRIGRPVTVVGHSQGGIMTWLAADARPKLVKRLVALEPSGLPFIDQVFSQGAAWQYGLTDAPPTYDPPLPFL</sequence>
<dbReference type="PANTHER" id="PTHR43194:SF4">
    <property type="entry name" value="AB HYDROLASE-1 DOMAIN-CONTAINING PROTEIN"/>
    <property type="match status" value="1"/>
</dbReference>
<evidence type="ECO:0000256" key="1">
    <source>
        <dbReference type="SAM" id="SignalP"/>
    </source>
</evidence>
<keyword evidence="1" id="KW-0732">Signal</keyword>